<evidence type="ECO:0000256" key="3">
    <source>
        <dbReference type="ARBA" id="ARBA00016584"/>
    </source>
</evidence>
<reference evidence="17" key="2">
    <citation type="submission" date="2020-11" db="EMBL/GenBank/DDBJ databases">
        <title>Whole genome sequencing of Colletotrichum sp.</title>
        <authorList>
            <person name="Li H."/>
        </authorList>
    </citation>
    <scope>NUCLEOTIDE SEQUENCE</scope>
    <source>
        <strain evidence="17">CkLH20</strain>
    </source>
</reference>
<feature type="region of interest" description="Disordered" evidence="14">
    <location>
        <begin position="259"/>
        <end position="311"/>
    </location>
</feature>
<organism evidence="17 18">
    <name type="scientific">Colletotrichum karsti</name>
    <dbReference type="NCBI Taxonomy" id="1095194"/>
    <lineage>
        <taxon>Eukaryota</taxon>
        <taxon>Fungi</taxon>
        <taxon>Dikarya</taxon>
        <taxon>Ascomycota</taxon>
        <taxon>Pezizomycotina</taxon>
        <taxon>Sordariomycetes</taxon>
        <taxon>Hypocreomycetidae</taxon>
        <taxon>Glomerellales</taxon>
        <taxon>Glomerellaceae</taxon>
        <taxon>Colletotrichum</taxon>
        <taxon>Colletotrichum boninense species complex</taxon>
    </lineage>
</organism>
<dbReference type="Pfam" id="PF06682">
    <property type="entry name" value="SARAF"/>
    <property type="match status" value="1"/>
</dbReference>
<keyword evidence="8" id="KW-0256">Endoplasmic reticulum</keyword>
<evidence type="ECO:0000256" key="9">
    <source>
        <dbReference type="ARBA" id="ARBA00022837"/>
    </source>
</evidence>
<evidence type="ECO:0000313" key="18">
    <source>
        <dbReference type="Proteomes" id="UP000781932"/>
    </source>
</evidence>
<keyword evidence="4" id="KW-0813">Transport</keyword>
<name>A0A9P6HYJ2_9PEZI</name>
<comment type="caution">
    <text evidence="17">The sequence shown here is derived from an EMBL/GenBank/DDBJ whole genome shotgun (WGS) entry which is preliminary data.</text>
</comment>
<evidence type="ECO:0000256" key="7">
    <source>
        <dbReference type="ARBA" id="ARBA00022729"/>
    </source>
</evidence>
<dbReference type="RefSeq" id="XP_038742390.1">
    <property type="nucleotide sequence ID" value="XM_038892154.1"/>
</dbReference>
<proteinExistence type="inferred from homology"/>
<comment type="subcellular location">
    <subcellularLocation>
        <location evidence="1">Endoplasmic reticulum membrane</location>
        <topology evidence="1">Single-pass type I membrane protein</topology>
    </subcellularLocation>
</comment>
<evidence type="ECO:0000256" key="12">
    <source>
        <dbReference type="ARBA" id="ARBA00023136"/>
    </source>
</evidence>
<evidence type="ECO:0000256" key="1">
    <source>
        <dbReference type="ARBA" id="ARBA00004115"/>
    </source>
</evidence>
<evidence type="ECO:0000256" key="11">
    <source>
        <dbReference type="ARBA" id="ARBA00023065"/>
    </source>
</evidence>
<dbReference type="GO" id="GO:0006816">
    <property type="term" value="P:calcium ion transport"/>
    <property type="evidence" value="ECO:0007669"/>
    <property type="project" value="UniProtKB-KW"/>
</dbReference>
<evidence type="ECO:0000256" key="10">
    <source>
        <dbReference type="ARBA" id="ARBA00022989"/>
    </source>
</evidence>
<keyword evidence="10 15" id="KW-1133">Transmembrane helix</keyword>
<evidence type="ECO:0000256" key="6">
    <source>
        <dbReference type="ARBA" id="ARBA00022692"/>
    </source>
</evidence>
<keyword evidence="9" id="KW-0106">Calcium</keyword>
<dbReference type="GeneID" id="62165228"/>
<feature type="transmembrane region" description="Helical" evidence="15">
    <location>
        <begin position="158"/>
        <end position="180"/>
    </location>
</feature>
<dbReference type="PANTHER" id="PTHR15929">
    <property type="entry name" value="STORE-OPERATED CALCIUM ENTRY-ASSOCIATED REGULATORY FACTOR"/>
    <property type="match status" value="1"/>
</dbReference>
<dbReference type="InterPro" id="IPR009567">
    <property type="entry name" value="SARAF"/>
</dbReference>
<evidence type="ECO:0000256" key="15">
    <source>
        <dbReference type="SAM" id="Phobius"/>
    </source>
</evidence>
<gene>
    <name evidence="17" type="ORF">CkaCkLH20_09439</name>
</gene>
<keyword evidence="12 15" id="KW-0472">Membrane</keyword>
<evidence type="ECO:0000256" key="14">
    <source>
        <dbReference type="SAM" id="MobiDB-lite"/>
    </source>
</evidence>
<dbReference type="Proteomes" id="UP000781932">
    <property type="component" value="Unassembled WGS sequence"/>
</dbReference>
<accession>A0A9P6HYJ2</accession>
<keyword evidence="5" id="KW-0109">Calcium transport</keyword>
<dbReference type="AlphaFoldDB" id="A0A9P6HYJ2"/>
<dbReference type="EMBL" id="JAATWM020000034">
    <property type="protein sequence ID" value="KAF9872929.1"/>
    <property type="molecule type" value="Genomic_DNA"/>
</dbReference>
<feature type="compositionally biased region" description="Low complexity" evidence="14">
    <location>
        <begin position="261"/>
        <end position="302"/>
    </location>
</feature>
<sequence length="311" mass="31937">MHLTLPLTLTLLPFTTAAKAPKNAILLSDVKSLTLRGHGALTTHRRVPAAPQLKCVSRKALCDLVADDIDVMRCTNQGSGYAPDDVQWSCVASLPEELKLGSTDVVCEGYDSRDDPYVLRGSCGVEYRLALTDKGERRYPDLGRGGGGGDGGTDLGGVLFAILFFAVLGWIVYSACVAGAENRRAGGPRRRGGGGGGGGYGGGGGGGGWNPGFGPDNNDPPPPYPGTKPSGSQSGGQQGWRPGFWTGAAAAGAAGYGAGLYQGRNNNRNQGYGSGWGNDSSSNWGAGPSRSSSSSSSARQESTGFGSTSRR</sequence>
<reference evidence="17" key="1">
    <citation type="submission" date="2020-03" db="EMBL/GenBank/DDBJ databases">
        <authorList>
            <person name="He L."/>
        </authorList>
    </citation>
    <scope>NUCLEOTIDE SEQUENCE</scope>
    <source>
        <strain evidence="17">CkLH20</strain>
    </source>
</reference>
<dbReference type="GO" id="GO:2001256">
    <property type="term" value="P:regulation of store-operated calcium entry"/>
    <property type="evidence" value="ECO:0007669"/>
    <property type="project" value="InterPro"/>
</dbReference>
<dbReference type="OrthoDB" id="20303at2759"/>
<evidence type="ECO:0000256" key="16">
    <source>
        <dbReference type="SAM" id="SignalP"/>
    </source>
</evidence>
<comment type="similarity">
    <text evidence="2">Belongs to the SARAF family.</text>
</comment>
<keyword evidence="6 15" id="KW-0812">Transmembrane</keyword>
<keyword evidence="7 16" id="KW-0732">Signal</keyword>
<evidence type="ECO:0000256" key="2">
    <source>
        <dbReference type="ARBA" id="ARBA00006833"/>
    </source>
</evidence>
<evidence type="ECO:0000256" key="4">
    <source>
        <dbReference type="ARBA" id="ARBA00022448"/>
    </source>
</evidence>
<evidence type="ECO:0000313" key="17">
    <source>
        <dbReference type="EMBL" id="KAF9872929.1"/>
    </source>
</evidence>
<keyword evidence="18" id="KW-1185">Reference proteome</keyword>
<feature type="chain" id="PRO_5040324952" description="Store-operated calcium entry-associated regulatory factor" evidence="16">
    <location>
        <begin position="18"/>
        <end position="311"/>
    </location>
</feature>
<evidence type="ECO:0000256" key="5">
    <source>
        <dbReference type="ARBA" id="ARBA00022568"/>
    </source>
</evidence>
<feature type="region of interest" description="Disordered" evidence="14">
    <location>
        <begin position="183"/>
        <end position="244"/>
    </location>
</feature>
<feature type="signal peptide" evidence="16">
    <location>
        <begin position="1"/>
        <end position="17"/>
    </location>
</feature>
<dbReference type="PANTHER" id="PTHR15929:SF0">
    <property type="entry name" value="STORE-OPERATED CALCIUM ENTRY-ASSOCIATED REGULATORY FACTOR"/>
    <property type="match status" value="1"/>
</dbReference>
<evidence type="ECO:0000256" key="13">
    <source>
        <dbReference type="ARBA" id="ARBA00031116"/>
    </source>
</evidence>
<dbReference type="GO" id="GO:0005789">
    <property type="term" value="C:endoplasmic reticulum membrane"/>
    <property type="evidence" value="ECO:0007669"/>
    <property type="project" value="UniProtKB-SubCell"/>
</dbReference>
<keyword evidence="11" id="KW-0406">Ion transport</keyword>
<evidence type="ECO:0000256" key="8">
    <source>
        <dbReference type="ARBA" id="ARBA00022824"/>
    </source>
</evidence>
<protein>
    <recommendedName>
        <fullName evidence="3">Store-operated calcium entry-associated regulatory factor</fullName>
    </recommendedName>
    <alternativeName>
        <fullName evidence="13">Transmembrane protein 66</fullName>
    </alternativeName>
</protein>
<feature type="compositionally biased region" description="Gly residues" evidence="14">
    <location>
        <begin position="193"/>
        <end position="211"/>
    </location>
</feature>